<dbReference type="InterPro" id="IPR014812">
    <property type="entry name" value="Vps51"/>
</dbReference>
<dbReference type="Proteomes" id="UP001239994">
    <property type="component" value="Unassembled WGS sequence"/>
</dbReference>
<evidence type="ECO:0000259" key="10">
    <source>
        <dbReference type="PROSITE" id="PS51848"/>
    </source>
</evidence>
<dbReference type="GO" id="GO:0042147">
    <property type="term" value="P:retrograde transport, endosome to Golgi"/>
    <property type="evidence" value="ECO:0007669"/>
    <property type="project" value="TreeGrafter"/>
</dbReference>
<dbReference type="Gene3D" id="3.10.20.90">
    <property type="entry name" value="Phosphatidylinositol 3-kinase Catalytic Subunit, Chain A, domain 1"/>
    <property type="match status" value="1"/>
</dbReference>
<comment type="similarity">
    <text evidence="2">Belongs to the VPS51 family.</text>
</comment>
<feature type="region of interest" description="Disordered" evidence="7">
    <location>
        <begin position="1904"/>
        <end position="1926"/>
    </location>
</feature>
<feature type="region of interest" description="Disordered" evidence="7">
    <location>
        <begin position="3153"/>
        <end position="3173"/>
    </location>
</feature>
<sequence>MNGFRSSPAECAAGSVCSIEGLPPLPKGLSGILNSSGGSWRDIEKVYSKRTRIQADISKSRVSDSLGRSKPASLDAALAMLRKEMVGLRQLDMSLLCQLWSLYESIQEYKGGFQDISSTENGYSEDEEEEEEEEDDPTEELHGWQPGIKNPYRGTVVWQVPENVDITVTLFKESAKGQRKVLASVDVNLKKFASATLSQTDLMLKMKPLSVKVVEATLKLSLSCVFLREGKATDEDMQSVASLMSVKPVDIGNLEDFNESDEEEDKRSSTGANLSAAALGSGPERPGSGVPSHPVLSTVSNPALQGRPPLPPAHCPAFFPPSSPTTHSRLPLPLAVTPQGALRDPQAPGFPGSLPPALPKIFQPCPGSVPASFQRRSSGPETPTDNPMTSDSPPLCHAEAVSSKLANPFLSQPAHTLKDMLGPSPANVFKPKIVQEYVAHSPVPFHEPQITTSSLPDSIKHPSVSSSVSSQQDKQSVSSALSSSYFCPSLSDPAAPVPLLSSPDLEALCEPAHTSPTPPPFSEPSVLPLHMLQTPPAPVPALRPAPLPPFPLSALSSRQNPPAPTAEMHRELNTLAEEHSTNLFSHDSKMSQPVPELKSSESTQPLTLIQLRQNQHSSRAVGSISIANTPPSTYLTNHTHSKSHTHSEHHKQVQDEEMQLTSSHPTTAAENLEQERKPAAAPPGQRFSEMSGSEDVDITALPAPWPFSLSDTLCPTQPSIMAEKLPEKSTEVFVSRKAPLAEEEDYEDEAFEKVPVTSQALKKATVEELSKNTMLIKDKPSLAKAFSAHSQTKTESDLNETDKALPVSSSLSQVTLFNEKPSINFSEQPESKPESADIPRLKEEPATPNAESSVITADLSRADEGKATLKTPTTSVPSLLSTEQCLTVDKQQSPQALVSPWPRETCSFEANLTETDFDRQTAVPGASVSQALADMKPLPISQSSSDTNMEALPSTSALSELGSSSLPKYPEPKALMTSSAQMTSSAHPQPGLVLDSEGSTEVQKTVDPGGCKKAHTEGPIWAALEHKVMEQKELFITEETPQDKTSNSLEKAEHEAEVISSMELSKPGEDKAIDQVEDVKKLNLNEVETLTATIHKAQPKPPVMQEKLKEVNIEPLVQSTSQSLSASTYLKDKPNGTLTCFDSLQPDINTMLSDEAKRINVKAKGSSEAESPLWASLEKKAKEKGDEELGPGQQDTGQHTSEAETQPEEPDNVHLLSSAQSQQQEDVNGNFVRSRARPQEGFIVKKSNMERMAVIEFSRKMVDYGSCEIQRTEEQRQWVSPGPPLKLQRNGGAVSHKQTEVPLQLSTGAEVGDAAYSEERGFASGQAGSSVGLVWGVLGALYRGYETVASMLLQSETDKVDGTESADQDEMRILPCELFNDATDPAKDSQDSRMPIPKESVWSQSACLGESKVLSPAEPSGRSFVECLRLAAAEAESGLGQKQEHRTSIDEEKEAECEVKILKELPTQSPSEEKKTIANEPKPRACKSTLVGGEKTRGASPTQTPLESDQSMSNNGALSICSTDVIPPLKEVDFDDIANEQCLRKTNEDEGPKKPSLQKADPYPAPLVLCLDGESLEEDLEFEAAQEDLGTVWLAELYMDDSRRETVLAEGLSPHQSLMLDGPAPLSVQVPPATALQSSQADKTESLHPAEDVPSHQSMKEEAESAGSMQDAGPDAVNQNTVSGSAARDLVPAQQDKKRDIATSTVSEQRGRNNDQHSRGSKTSLSAHAATYNNSADLSVRVNQMGKESFQFETTLTAPSENNLVSSIKQSQIPEVEKPAGSVKDVSAGTAVETWPNEPHGTINGTTDETGSVSEESTLLAKILKMAEDTEVSPVPVPRSRKLLIPSKSDFELPPSPSLQVKADSMTPVNDALMTEQNNLPAAHGLPAAVSVVEANTDITKINTEEKRPSESLNDTPSAFTESSGSNMTVILSGLEPGQILRSEGNDESLKKDIYPKQPKENIPDVTECCIDAVTAMTITPDHRDVGAVTAVTITPDHRDVGAVTAVTITPDHRDVGAVTAVTISPDHRDVGAVTAVTISPDHRDVGAVTAMTIPPSHTDLSAKRDGNEGFHLKVKYEEVQTEKLKPLPVLDEVCSFLPKDSSRSSMPGTSETAPDGETHPQSTHPKGGNSTAAHEESPLLETSPTVLPPQRSKKKTIPPPVKTGEEVRDDTSTPEQVISHLPSPGLVSSTQSLLDWCQEITKNYKGVKVTNFSTSWRNGLGFCAILHHFYPDKIDFEELEPHNITFNNKRAFDSFAALGISRLLEPSDMVLSSVPDRLIVMTYLSQIRSHFTGQELSVLQIEQNSSQSSYTVAAPSQGSDLHAAARFCAQRLQAGTNGANSQAQEATPEGDKPNSSLVPPPRTKRAGKTEEDGSEGGEQMPVAPPRTNTAAFKSGLGHEKGKDEVEGRSNPATAADSAESKSCELPKESRLVEEETMRLQDTSQYVLSEQQALEAEQKHIDSRAAVVERRLRRLMETGSDKEQEEKLIQEWFTLVNKKNALIRRQDHLELLQQEQDLERRFELLTRELRAMMAVEEWQKTQAQQHREQLLLHELVSLVNQRDEIVRDMDAKERGLMCSPVVSSPRLTCSSVVSSLRLMCSPLAHVQSCGELSQAHVQPCGELYQAHVQLCGKLSQAHLQPSGELPLGTGGGCMAGERLGDQTQEIQQQGQMCFAVEPGPTMEGDDCEFPSEPSEHSRSQRGSVASSVTRAQDVLVYLVSDSAVHLCVEGVGGVCVQELGRNVREALNIPDSAQDAFAFWLCSPLLELQLKPKHQPYKLCRQWQDLLYRFTEASTEDISLDEPCLQYRRNVFYPRSKELQVEDEGVLRLLYDEAKLNILEGRYPCDPEHWVRLGALACAIELGIGLQEEKLVAAIREKKLSSFLPAHVVLGSGGFFSTLRTRGGRQAELEQNLLQEYGTVSANQDLPTLFRQYLSTCHTLPYYGCAFFMGEIDKPAQGILHRGGRKAVSVGISLEGVYVIDMKEKHVLLGLRFSELSWDHSYPETEGDSHILWLEFDGEEAGMPVNKLLKIYSKQAELMSGLIEFCVELRAVGEAAAAAADGEASPSHTPAGQVGSAEQAREQRRQRKLRRQSSVVCSRVHTLSTISYVDDATPSRQFLSVLSVIGSLCHAMPASARDIPCPRHMQPEALRGKMDMDRGSSDSTSPPDTDPALKRRVHGMLKLYYGLNEEGKRVEQAESLDPCDINGPHFDPEVYLNKLRKECSLAELMDQENCMVKQIRSLDSDMQTLVYENYNKFISATDTIRKMKNDFKKMEDEMDCLSTNMAAITEFSACISGTLQGQHAQISKLSGMDTSFIYSCVYPAGVHTLLRKLQFLFELPARLNKCLELQAYTQAVNSHRRARCVLQMYCHMPSFRGIQDDCQAIMEQLAQHLRQKFRDGGTSAKELSECVELLLQLDEPAEELCDKFLCHAQTRLEADLQGLEEELRVSTATDVAGGSTHKSSSGANSISPSESSNSSIFLSLSARTDILEFIDRGCNEFVSNLCLVIASYQELFINRPQEGELASKNIPQMANGKLHTFVDSLAGRYFSLVERRIQEEKGVGDNSLLVRALDRFHRRLQAVSKLLPGSAVPSQGTEIVVQAARERIRQYLCALQSFYLDSLTDVRQALAAPRLTVGGAGAVGGGALGGSGPPGKDAPPSLPELLTSLSNSILNQIKTVLASVHLFTAKDITFSNKPYFKGEFCSQGVREGLVVSFIKFICQSSRQFCESAGDRGGSTPPALLLLLSRLCQDYETSTISYILTLTDEQFLVQHHSPVTAVTALCAEAREAAQKLLNHYVKVQGLIISQMLRKSVETRDWVNTIEPRNVRAVMKRVVEDTTSIDVQVGLLYEEGVRKAHSSDSSKRTFSVYSSSRQQMRYTPSYTPSAPMDTNLLSNIHKLFSERIDIFSPVEFNKVSVLTGIIKISLKTFLECVRLRTFGRYGLQQIQVDCHYLQLYLWRFVSDENLVHFLLDEIVGSAAHRCLDPSPMEQSVIEVICERG</sequence>
<feature type="compositionally biased region" description="Basic and acidic residues" evidence="7">
    <location>
        <begin position="2419"/>
        <end position="2428"/>
    </location>
</feature>
<keyword evidence="12" id="KW-1185">Reference proteome</keyword>
<dbReference type="Pfam" id="PF08700">
    <property type="entry name" value="VPS51_Exo84_N"/>
    <property type="match status" value="1"/>
</dbReference>
<feature type="domain" description="FERM" evidence="9">
    <location>
        <begin position="2712"/>
        <end position="3054"/>
    </location>
</feature>
<name>A0AAD8ZND7_9TELE</name>
<dbReference type="PROSITE" id="PS50021">
    <property type="entry name" value="CH"/>
    <property type="match status" value="1"/>
</dbReference>
<feature type="region of interest" description="Disordered" evidence="7">
    <location>
        <begin position="117"/>
        <end position="145"/>
    </location>
</feature>
<dbReference type="FunFam" id="1.10.418.10:FF:000023">
    <property type="entry name" value="EH domain-binding protein 1 isoform X1"/>
    <property type="match status" value="1"/>
</dbReference>
<evidence type="ECO:0000256" key="7">
    <source>
        <dbReference type="SAM" id="MobiDB-lite"/>
    </source>
</evidence>
<dbReference type="EMBL" id="JAROKS010000010">
    <property type="protein sequence ID" value="KAK1800615.1"/>
    <property type="molecule type" value="Genomic_DNA"/>
</dbReference>
<feature type="domain" description="BMERB" evidence="10">
    <location>
        <begin position="2433"/>
        <end position="2585"/>
    </location>
</feature>
<dbReference type="PANTHER" id="PTHR15954">
    <property type="entry name" value="VACUOLAR PROTEIN SORTING-ASSOCIATED PROTEIN 51 HOMOLOG"/>
    <property type="match status" value="1"/>
</dbReference>
<protein>
    <recommendedName>
        <fullName evidence="3">Vacuolar protein sorting-associated protein 51 homolog</fullName>
    </recommendedName>
</protein>
<dbReference type="SMART" id="SM00033">
    <property type="entry name" value="CH"/>
    <property type="match status" value="1"/>
</dbReference>
<feature type="compositionally biased region" description="Polar residues" evidence="7">
    <location>
        <begin position="1193"/>
        <end position="1204"/>
    </location>
</feature>
<feature type="compositionally biased region" description="Polar residues" evidence="7">
    <location>
        <begin position="2104"/>
        <end position="2113"/>
    </location>
</feature>
<reference evidence="11" key="1">
    <citation type="submission" date="2023-03" db="EMBL/GenBank/DDBJ databases">
        <title>Electrophorus voltai genome.</title>
        <authorList>
            <person name="Bian C."/>
        </authorList>
    </citation>
    <scope>NUCLEOTIDE SEQUENCE</scope>
    <source>
        <strain evidence="11">CB-2022</strain>
        <tissue evidence="11">Muscle</tissue>
    </source>
</reference>
<dbReference type="GO" id="GO:0016020">
    <property type="term" value="C:membrane"/>
    <property type="evidence" value="ECO:0007669"/>
    <property type="project" value="TreeGrafter"/>
</dbReference>
<dbReference type="InterPro" id="IPR035963">
    <property type="entry name" value="FERM_2"/>
</dbReference>
<dbReference type="Pfam" id="PF12130">
    <property type="entry name" value="bMERB_dom"/>
    <property type="match status" value="1"/>
</dbReference>
<feature type="compositionally biased region" description="Basic and acidic residues" evidence="7">
    <location>
        <begin position="1471"/>
        <end position="1483"/>
    </location>
</feature>
<dbReference type="SUPFAM" id="SSF47031">
    <property type="entry name" value="Second domain of FERM"/>
    <property type="match status" value="1"/>
</dbReference>
<feature type="compositionally biased region" description="Basic and acidic residues" evidence="7">
    <location>
        <begin position="1944"/>
        <end position="1959"/>
    </location>
</feature>
<dbReference type="GO" id="GO:0048193">
    <property type="term" value="P:Golgi vesicle transport"/>
    <property type="evidence" value="ECO:0007669"/>
    <property type="project" value="TreeGrafter"/>
</dbReference>
<feature type="region of interest" description="Disordered" evidence="7">
    <location>
        <begin position="448"/>
        <end position="475"/>
    </location>
</feature>
<feature type="region of interest" description="Disordered" evidence="7">
    <location>
        <begin position="3060"/>
        <end position="3092"/>
    </location>
</feature>
<feature type="region of interest" description="Disordered" evidence="7">
    <location>
        <begin position="819"/>
        <end position="860"/>
    </location>
</feature>
<keyword evidence="6" id="KW-0175">Coiled coil</keyword>
<dbReference type="GO" id="GO:0032456">
    <property type="term" value="P:endocytic recycling"/>
    <property type="evidence" value="ECO:0007669"/>
    <property type="project" value="TreeGrafter"/>
</dbReference>
<dbReference type="InterPro" id="IPR036872">
    <property type="entry name" value="CH_dom_sf"/>
</dbReference>
<evidence type="ECO:0000313" key="11">
    <source>
        <dbReference type="EMBL" id="KAK1800615.1"/>
    </source>
</evidence>
<dbReference type="PROSITE" id="PS51848">
    <property type="entry name" value="BMERB"/>
    <property type="match status" value="1"/>
</dbReference>
<dbReference type="InterPro" id="IPR011993">
    <property type="entry name" value="PH-like_dom_sf"/>
</dbReference>
<feature type="region of interest" description="Disordered" evidence="7">
    <location>
        <begin position="258"/>
        <end position="331"/>
    </location>
</feature>
<evidence type="ECO:0000256" key="4">
    <source>
        <dbReference type="ARBA" id="ARBA00022553"/>
    </source>
</evidence>
<feature type="region of interest" description="Disordered" evidence="7">
    <location>
        <begin position="368"/>
        <end position="392"/>
    </location>
</feature>
<dbReference type="GO" id="GO:0005829">
    <property type="term" value="C:cytosol"/>
    <property type="evidence" value="ECO:0007669"/>
    <property type="project" value="GOC"/>
</dbReference>
<evidence type="ECO:0000259" key="8">
    <source>
        <dbReference type="PROSITE" id="PS50021"/>
    </source>
</evidence>
<dbReference type="Gene3D" id="1.20.80.10">
    <property type="match status" value="1"/>
</dbReference>
<dbReference type="PANTHER" id="PTHR15954:SF4">
    <property type="entry name" value="VACUOLAR PROTEIN SORTING-ASSOCIATED PROTEIN 51 HOMOLOG"/>
    <property type="match status" value="1"/>
</dbReference>
<evidence type="ECO:0000256" key="2">
    <source>
        <dbReference type="ARBA" id="ARBA00006080"/>
    </source>
</evidence>
<dbReference type="InterPro" id="IPR019749">
    <property type="entry name" value="Band_41_domain"/>
</dbReference>
<dbReference type="InterPro" id="IPR019748">
    <property type="entry name" value="FERM_central"/>
</dbReference>
<feature type="compositionally biased region" description="Basic and acidic residues" evidence="7">
    <location>
        <begin position="829"/>
        <end position="845"/>
    </location>
</feature>
<feature type="compositionally biased region" description="Polar residues" evidence="7">
    <location>
        <begin position="2336"/>
        <end position="2346"/>
    </location>
</feature>
<feature type="region of interest" description="Disordered" evidence="7">
    <location>
        <begin position="2682"/>
        <end position="2705"/>
    </location>
</feature>
<feature type="compositionally biased region" description="Polar residues" evidence="7">
    <location>
        <begin position="1911"/>
        <end position="1926"/>
    </location>
</feature>
<feature type="region of interest" description="Disordered" evidence="7">
    <location>
        <begin position="2336"/>
        <end position="2428"/>
    </location>
</feature>
<dbReference type="GO" id="GO:0007041">
    <property type="term" value="P:lysosomal transport"/>
    <property type="evidence" value="ECO:0007669"/>
    <property type="project" value="TreeGrafter"/>
</dbReference>
<evidence type="ECO:0000256" key="5">
    <source>
        <dbReference type="ARBA" id="ARBA00022753"/>
    </source>
</evidence>
<dbReference type="GO" id="GO:0007030">
    <property type="term" value="P:Golgi organization"/>
    <property type="evidence" value="ECO:0007669"/>
    <property type="project" value="TreeGrafter"/>
</dbReference>
<feature type="compositionally biased region" description="Low complexity" evidence="7">
    <location>
        <begin position="463"/>
        <end position="475"/>
    </location>
</feature>
<evidence type="ECO:0000313" key="12">
    <source>
        <dbReference type="Proteomes" id="UP001239994"/>
    </source>
</evidence>
<dbReference type="SUPFAM" id="SSF47576">
    <property type="entry name" value="Calponin-homology domain, CH-domain"/>
    <property type="match status" value="1"/>
</dbReference>
<feature type="region of interest" description="Disordered" evidence="7">
    <location>
        <begin position="1940"/>
        <end position="1959"/>
    </location>
</feature>
<feature type="domain" description="Calponin-homology (CH)" evidence="8">
    <location>
        <begin position="2188"/>
        <end position="2293"/>
    </location>
</feature>
<dbReference type="InterPro" id="IPR022735">
    <property type="entry name" value="bMERB_dom"/>
</dbReference>
<feature type="region of interest" description="Disordered" evidence="7">
    <location>
        <begin position="1634"/>
        <end position="1727"/>
    </location>
</feature>
<feature type="region of interest" description="Disordered" evidence="7">
    <location>
        <begin position="1792"/>
        <end position="1813"/>
    </location>
</feature>
<feature type="region of interest" description="Disordered" evidence="7">
    <location>
        <begin position="624"/>
        <end position="693"/>
    </location>
</feature>
<feature type="compositionally biased region" description="Polar residues" evidence="7">
    <location>
        <begin position="819"/>
        <end position="828"/>
    </location>
</feature>
<dbReference type="InterPro" id="IPR001715">
    <property type="entry name" value="CH_dom"/>
</dbReference>
<dbReference type="GO" id="GO:1990745">
    <property type="term" value="C:EARP complex"/>
    <property type="evidence" value="ECO:0007669"/>
    <property type="project" value="TreeGrafter"/>
</dbReference>
<accession>A0AAD8ZND7</accession>
<dbReference type="Gene3D" id="1.10.418.10">
    <property type="entry name" value="Calponin-like domain"/>
    <property type="match status" value="1"/>
</dbReference>
<dbReference type="InterPro" id="IPR057096">
    <property type="entry name" value="KRIT1_FRMD8_FERM_C"/>
</dbReference>
<feature type="compositionally biased region" description="Polar residues" evidence="7">
    <location>
        <begin position="2120"/>
        <end position="2133"/>
    </location>
</feature>
<feature type="compositionally biased region" description="Polar residues" evidence="7">
    <location>
        <begin position="1499"/>
        <end position="1513"/>
    </location>
</feature>
<dbReference type="InterPro" id="IPR000299">
    <property type="entry name" value="FERM_domain"/>
</dbReference>
<comment type="subcellular location">
    <subcellularLocation>
        <location evidence="1">Endosome</location>
    </subcellularLocation>
</comment>
<dbReference type="SMART" id="SM00295">
    <property type="entry name" value="B41"/>
    <property type="match status" value="1"/>
</dbReference>
<evidence type="ECO:0000256" key="6">
    <source>
        <dbReference type="ARBA" id="ARBA00023054"/>
    </source>
</evidence>
<dbReference type="Pfam" id="PF24522">
    <property type="entry name" value="KRIT1_FRMD8_FERM_C"/>
    <property type="match status" value="1"/>
</dbReference>
<keyword evidence="5" id="KW-0967">Endosome</keyword>
<comment type="caution">
    <text evidence="11">The sequence shown here is derived from an EMBL/GenBank/DDBJ whole genome shotgun (WGS) entry which is preliminary data.</text>
</comment>
<dbReference type="InterPro" id="IPR014352">
    <property type="entry name" value="FERM/acyl-CoA-bd_prot_sf"/>
</dbReference>
<evidence type="ECO:0000256" key="1">
    <source>
        <dbReference type="ARBA" id="ARBA00004177"/>
    </source>
</evidence>
<dbReference type="CDD" id="cd14473">
    <property type="entry name" value="FERM_B-lobe"/>
    <property type="match status" value="1"/>
</dbReference>
<organism evidence="11 12">
    <name type="scientific">Electrophorus voltai</name>
    <dbReference type="NCBI Taxonomy" id="2609070"/>
    <lineage>
        <taxon>Eukaryota</taxon>
        <taxon>Metazoa</taxon>
        <taxon>Chordata</taxon>
        <taxon>Craniata</taxon>
        <taxon>Vertebrata</taxon>
        <taxon>Euteleostomi</taxon>
        <taxon>Actinopterygii</taxon>
        <taxon>Neopterygii</taxon>
        <taxon>Teleostei</taxon>
        <taxon>Ostariophysi</taxon>
        <taxon>Gymnotiformes</taxon>
        <taxon>Gymnotoidei</taxon>
        <taxon>Gymnotidae</taxon>
        <taxon>Electrophorus</taxon>
    </lineage>
</organism>
<evidence type="ECO:0000259" key="9">
    <source>
        <dbReference type="PROSITE" id="PS50057"/>
    </source>
</evidence>
<feature type="region of interest" description="Disordered" evidence="7">
    <location>
        <begin position="1182"/>
        <end position="1234"/>
    </location>
</feature>
<feature type="compositionally biased region" description="Basic residues" evidence="7">
    <location>
        <begin position="639"/>
        <end position="649"/>
    </location>
</feature>
<dbReference type="PROSITE" id="PS50057">
    <property type="entry name" value="FERM_3"/>
    <property type="match status" value="1"/>
</dbReference>
<feature type="compositionally biased region" description="Polar residues" evidence="7">
    <location>
        <begin position="1803"/>
        <end position="1813"/>
    </location>
</feature>
<feature type="region of interest" description="Disordered" evidence="7">
    <location>
        <begin position="1467"/>
        <end position="1513"/>
    </location>
</feature>
<feature type="compositionally biased region" description="Pro residues" evidence="7">
    <location>
        <begin position="308"/>
        <end position="323"/>
    </location>
</feature>
<feature type="compositionally biased region" description="Acidic residues" evidence="7">
    <location>
        <begin position="123"/>
        <end position="138"/>
    </location>
</feature>
<evidence type="ECO:0000256" key="3">
    <source>
        <dbReference type="ARBA" id="ARBA00016122"/>
    </source>
</evidence>
<feature type="compositionally biased region" description="Basic and acidic residues" evidence="7">
    <location>
        <begin position="2397"/>
        <end position="2408"/>
    </location>
</feature>
<feature type="compositionally biased region" description="Polar residues" evidence="7">
    <location>
        <begin position="374"/>
        <end position="392"/>
    </location>
</feature>
<gene>
    <name evidence="11" type="ORF">P4O66_005823</name>
</gene>
<feature type="compositionally biased region" description="Basic and acidic residues" evidence="7">
    <location>
        <begin position="1709"/>
        <end position="1718"/>
    </location>
</feature>
<dbReference type="Gene3D" id="2.30.29.30">
    <property type="entry name" value="Pleckstrin-homology domain (PH domain)/Phosphotyrosine-binding domain (PTB)"/>
    <property type="match status" value="1"/>
</dbReference>
<feature type="compositionally biased region" description="Polar residues" evidence="7">
    <location>
        <begin position="659"/>
        <end position="669"/>
    </location>
</feature>
<keyword evidence="4" id="KW-0597">Phosphoprotein</keyword>
<feature type="compositionally biased region" description="Low complexity" evidence="7">
    <location>
        <begin position="3463"/>
        <end position="3477"/>
    </location>
</feature>
<feature type="compositionally biased region" description="Polar residues" evidence="7">
    <location>
        <begin position="1215"/>
        <end position="1227"/>
    </location>
</feature>
<dbReference type="Pfam" id="PF00307">
    <property type="entry name" value="CH"/>
    <property type="match status" value="1"/>
</dbReference>
<feature type="compositionally biased region" description="Low complexity" evidence="7">
    <location>
        <begin position="269"/>
        <end position="282"/>
    </location>
</feature>
<proteinExistence type="inferred from homology"/>
<feature type="compositionally biased region" description="Polar residues" evidence="7">
    <location>
        <begin position="624"/>
        <end position="637"/>
    </location>
</feature>
<feature type="region of interest" description="Disordered" evidence="7">
    <location>
        <begin position="3452"/>
        <end position="3477"/>
    </location>
</feature>
<dbReference type="GO" id="GO:0000938">
    <property type="term" value="C:GARP complex"/>
    <property type="evidence" value="ECO:0007669"/>
    <property type="project" value="TreeGrafter"/>
</dbReference>
<dbReference type="Pfam" id="PF00373">
    <property type="entry name" value="FERM_M"/>
    <property type="match status" value="1"/>
</dbReference>
<feature type="region of interest" description="Disordered" evidence="7">
    <location>
        <begin position="2098"/>
        <end position="2185"/>
    </location>
</feature>
<feature type="compositionally biased region" description="Basic and acidic residues" evidence="7">
    <location>
        <begin position="1642"/>
        <end position="1663"/>
    </location>
</feature>
<dbReference type="SMART" id="SM01203">
    <property type="entry name" value="DUF3585"/>
    <property type="match status" value="1"/>
</dbReference>